<organism evidence="2 3">
    <name type="scientific">Trichoderma harzianum</name>
    <name type="common">Hypocrea lixii</name>
    <dbReference type="NCBI Taxonomy" id="5544"/>
    <lineage>
        <taxon>Eukaryota</taxon>
        <taxon>Fungi</taxon>
        <taxon>Dikarya</taxon>
        <taxon>Ascomycota</taxon>
        <taxon>Pezizomycotina</taxon>
        <taxon>Sordariomycetes</taxon>
        <taxon>Hypocreomycetidae</taxon>
        <taxon>Hypocreales</taxon>
        <taxon>Hypocreaceae</taxon>
        <taxon>Trichoderma</taxon>
    </lineage>
</organism>
<feature type="compositionally biased region" description="Basic and acidic residues" evidence="1">
    <location>
        <begin position="124"/>
        <end position="136"/>
    </location>
</feature>
<dbReference type="EMBL" id="JOKZ01000081">
    <property type="protein sequence ID" value="KKP04327.1"/>
    <property type="molecule type" value="Genomic_DNA"/>
</dbReference>
<protein>
    <recommendedName>
        <fullName evidence="4">CYTH domain-containing protein</fullName>
    </recommendedName>
</protein>
<dbReference type="AlphaFoldDB" id="A0A0F9ZWE9"/>
<dbReference type="OMA" id="YEAEIDW"/>
<evidence type="ECO:0000313" key="3">
    <source>
        <dbReference type="Proteomes" id="UP000034112"/>
    </source>
</evidence>
<name>A0A0F9ZWE9_TRIHA</name>
<evidence type="ECO:0008006" key="4">
    <source>
        <dbReference type="Google" id="ProtNLM"/>
    </source>
</evidence>
<gene>
    <name evidence="2" type="ORF">THAR02_03604</name>
</gene>
<dbReference type="OrthoDB" id="4573177at2759"/>
<comment type="caution">
    <text evidence="2">The sequence shown here is derived from an EMBL/GenBank/DDBJ whole genome shotgun (WGS) entry which is preliminary data.</text>
</comment>
<feature type="region of interest" description="Disordered" evidence="1">
    <location>
        <begin position="124"/>
        <end position="145"/>
    </location>
</feature>
<reference evidence="3" key="1">
    <citation type="journal article" date="2015" name="Genome Announc.">
        <title>Draft whole-genome sequence of the biocontrol agent Trichoderma harzianum T6776.</title>
        <authorList>
            <person name="Baroncelli R."/>
            <person name="Piaggeschi G."/>
            <person name="Fiorini L."/>
            <person name="Bertolini E."/>
            <person name="Zapparata A."/>
            <person name="Pe M.E."/>
            <person name="Sarrocco S."/>
            <person name="Vannacci G."/>
        </authorList>
    </citation>
    <scope>NUCLEOTIDE SEQUENCE [LARGE SCALE GENOMIC DNA]</scope>
    <source>
        <strain evidence="3">T6776</strain>
    </source>
</reference>
<proteinExistence type="predicted"/>
<accession>A0A0F9ZWE9</accession>
<evidence type="ECO:0000313" key="2">
    <source>
        <dbReference type="EMBL" id="KKP04327.1"/>
    </source>
</evidence>
<evidence type="ECO:0000256" key="1">
    <source>
        <dbReference type="SAM" id="MobiDB-lite"/>
    </source>
</evidence>
<dbReference type="Proteomes" id="UP000034112">
    <property type="component" value="Unassembled WGS sequence"/>
</dbReference>
<sequence>MPKMTPDYEVRLQLDPTRVLNSEHELESDILEFFKVSEKALQMNVQFLDKCSKDIYNAGWCVRIRKVEEKSHLELTYKKRYDIDNGNIDEVLARAKKDGFHGGDTKYEAQVEWGYTKQTLSISREKQVSHSGKTELELPGPSDSRKMAIKEEPDKFDDWGPGDDWGTKTLAKARVFGPVLAKRWIGEWNDIEVYIEVWPIPDAEGMGTEYIVEASFKTDSYKTASAGRINLTSQLQAHDWVLAEDSLKTKLILERYSCSNMTAENGD</sequence>